<dbReference type="AlphaFoldDB" id="A0A0P9MWS8"/>
<evidence type="ECO:0000313" key="1">
    <source>
        <dbReference type="EMBL" id="KPW96689.1"/>
    </source>
</evidence>
<name>A0A0P9MWS8_PSESX</name>
<protein>
    <submittedName>
        <fullName evidence="1">XRE family transcriptional regulator</fullName>
    </submittedName>
</protein>
<evidence type="ECO:0000313" key="2">
    <source>
        <dbReference type="Proteomes" id="UP000050356"/>
    </source>
</evidence>
<dbReference type="EMBL" id="LJQA01000298">
    <property type="protein sequence ID" value="KPW96689.1"/>
    <property type="molecule type" value="Genomic_DNA"/>
</dbReference>
<reference evidence="1 2" key="1">
    <citation type="submission" date="2015-09" db="EMBL/GenBank/DDBJ databases">
        <title>Genome announcement of multiple Pseudomonas syringae strains.</title>
        <authorList>
            <person name="Thakur S."/>
            <person name="Wang P.W."/>
            <person name="Gong Y."/>
            <person name="Weir B.S."/>
            <person name="Guttman D.S."/>
        </authorList>
    </citation>
    <scope>NUCLEOTIDE SEQUENCE [LARGE SCALE GENOMIC DNA]</scope>
    <source>
        <strain evidence="1 2">ICMP17524</strain>
    </source>
</reference>
<sequence>MRGVQLFEVPVNRGFRACITHFDTYCINAGVFTSGQQGNPCFLHQRLVYAAPSHVSPYDFVLWYVLCNYILYY</sequence>
<comment type="caution">
    <text evidence="1">The sequence shown here is derived from an EMBL/GenBank/DDBJ whole genome shotgun (WGS) entry which is preliminary data.</text>
</comment>
<organism evidence="1 2">
    <name type="scientific">Pseudomonas syringae pv. cerasicola</name>
    <dbReference type="NCBI Taxonomy" id="264451"/>
    <lineage>
        <taxon>Bacteria</taxon>
        <taxon>Pseudomonadati</taxon>
        <taxon>Pseudomonadota</taxon>
        <taxon>Gammaproteobacteria</taxon>
        <taxon>Pseudomonadales</taxon>
        <taxon>Pseudomonadaceae</taxon>
        <taxon>Pseudomonas</taxon>
        <taxon>Pseudomonas syringae</taxon>
    </lineage>
</organism>
<dbReference type="Proteomes" id="UP000050356">
    <property type="component" value="Unassembled WGS sequence"/>
</dbReference>
<gene>
    <name evidence="1" type="ORF">ALO50_200158</name>
</gene>
<proteinExistence type="predicted"/>
<accession>A0A0P9MWS8</accession>